<comment type="caution">
    <text evidence="1">The sequence shown here is derived from an EMBL/GenBank/DDBJ whole genome shotgun (WGS) entry which is preliminary data.</text>
</comment>
<organism evidence="1 2">
    <name type="scientific">Lecanicillium saksenae</name>
    <dbReference type="NCBI Taxonomy" id="468837"/>
    <lineage>
        <taxon>Eukaryota</taxon>
        <taxon>Fungi</taxon>
        <taxon>Dikarya</taxon>
        <taxon>Ascomycota</taxon>
        <taxon>Pezizomycotina</taxon>
        <taxon>Sordariomycetes</taxon>
        <taxon>Hypocreomycetidae</taxon>
        <taxon>Hypocreales</taxon>
        <taxon>Cordycipitaceae</taxon>
        <taxon>Lecanicillium</taxon>
    </lineage>
</organism>
<gene>
    <name evidence="1" type="ORF">NLG97_g1776</name>
</gene>
<proteinExistence type="predicted"/>
<name>A0ACC1R4N6_9HYPO</name>
<evidence type="ECO:0000313" key="2">
    <source>
        <dbReference type="Proteomes" id="UP001148737"/>
    </source>
</evidence>
<dbReference type="Proteomes" id="UP001148737">
    <property type="component" value="Unassembled WGS sequence"/>
</dbReference>
<dbReference type="EMBL" id="JANAKD010000101">
    <property type="protein sequence ID" value="KAJ3497590.1"/>
    <property type="molecule type" value="Genomic_DNA"/>
</dbReference>
<keyword evidence="2" id="KW-1185">Reference proteome</keyword>
<reference evidence="1" key="1">
    <citation type="submission" date="2022-07" db="EMBL/GenBank/DDBJ databases">
        <title>Genome Sequence of Lecanicillium saksenae.</title>
        <authorList>
            <person name="Buettner E."/>
        </authorList>
    </citation>
    <scope>NUCLEOTIDE SEQUENCE</scope>
    <source>
        <strain evidence="1">VT-O1</strain>
    </source>
</reference>
<evidence type="ECO:0000313" key="1">
    <source>
        <dbReference type="EMBL" id="KAJ3497590.1"/>
    </source>
</evidence>
<sequence>MHTSVISLALSLASVPLVASHPGEDHAKEAMKRREFLKDNVANLNHCAAKLDSLGVSERSIQRRHNLIHGIREKRGIIARGEAHEGHGYDAGVDQTTLFSSNSSCVLSPEEILGPYYVAGESIRSNIVENQKGVPLHIDIQFINSANCEPIVGSYVDVWQANATGVYGGVVQQGFEDRNDTWEDTWGLTWLRGVQKTDNDGAVHFETVFPGHYEGRAIHIHALSHIHATPLPNNTLIDVHASHVGQMYFDQDLVDEVEKLAPYNTNQQPRTTNDEDVFLQGDLEAGGYPFMQYELIGDKLEDGILAWLSFGINATESKTVQPITTYHPRATEACSAQKKD</sequence>
<protein>
    <submittedName>
        <fullName evidence="1">Uncharacterized protein</fullName>
    </submittedName>
</protein>
<accession>A0ACC1R4N6</accession>